<organism evidence="5 6">
    <name type="scientific">Longispora fulva</name>
    <dbReference type="NCBI Taxonomy" id="619741"/>
    <lineage>
        <taxon>Bacteria</taxon>
        <taxon>Bacillati</taxon>
        <taxon>Actinomycetota</taxon>
        <taxon>Actinomycetes</taxon>
        <taxon>Micromonosporales</taxon>
        <taxon>Micromonosporaceae</taxon>
        <taxon>Longispora</taxon>
    </lineage>
</organism>
<protein>
    <submittedName>
        <fullName evidence="5">GntR family transcriptional regulator</fullName>
    </submittedName>
</protein>
<proteinExistence type="predicted"/>
<dbReference type="GO" id="GO:0045892">
    <property type="term" value="P:negative regulation of DNA-templated transcription"/>
    <property type="evidence" value="ECO:0007669"/>
    <property type="project" value="TreeGrafter"/>
</dbReference>
<keyword evidence="1" id="KW-0805">Transcription regulation</keyword>
<evidence type="ECO:0000313" key="5">
    <source>
        <dbReference type="EMBL" id="MBG6137768.1"/>
    </source>
</evidence>
<dbReference type="SMART" id="SM00866">
    <property type="entry name" value="UTRA"/>
    <property type="match status" value="1"/>
</dbReference>
<keyword evidence="3" id="KW-0804">Transcription</keyword>
<dbReference type="InterPro" id="IPR050679">
    <property type="entry name" value="Bact_HTH_transcr_reg"/>
</dbReference>
<dbReference type="SUPFAM" id="SSF46785">
    <property type="entry name" value="Winged helix' DNA-binding domain"/>
    <property type="match status" value="1"/>
</dbReference>
<gene>
    <name evidence="5" type="ORF">IW245_003962</name>
</gene>
<evidence type="ECO:0000256" key="2">
    <source>
        <dbReference type="ARBA" id="ARBA00023125"/>
    </source>
</evidence>
<dbReference type="Pfam" id="PF07702">
    <property type="entry name" value="UTRA"/>
    <property type="match status" value="1"/>
</dbReference>
<sequence length="263" mass="28897">MSVNPGAAEWPHRQIADQIRAKIQHGDWGPGEKLPSIPDIGQIYGVAKQTAQRAIDQLRIEGLLITRPGSGTYVRGVRRRLARLARGRYGPTRGYHTDPGGHYRQQVTLVGRSPAPHEVAGAFGVPDGAELLVRRALITSQDQVVEVSASWLRPSEVAGSPLDGLAPLTRPLYQEVEEATGRRYVYATDQLSARLPTREEAETLQIRADTPVLTLLHTAFDADRRTIEVTQSTWPGPTTLLTDDYKVPGPRPHLEDGPDVFLA</sequence>
<evidence type="ECO:0000256" key="3">
    <source>
        <dbReference type="ARBA" id="ARBA00023163"/>
    </source>
</evidence>
<name>A0A8J7GJL3_9ACTN</name>
<dbReference type="EMBL" id="JADOUF010000001">
    <property type="protein sequence ID" value="MBG6137768.1"/>
    <property type="molecule type" value="Genomic_DNA"/>
</dbReference>
<keyword evidence="2" id="KW-0238">DNA-binding</keyword>
<dbReference type="AlphaFoldDB" id="A0A8J7GJL3"/>
<dbReference type="SUPFAM" id="SSF64288">
    <property type="entry name" value="Chorismate lyase-like"/>
    <property type="match status" value="1"/>
</dbReference>
<dbReference type="Pfam" id="PF00392">
    <property type="entry name" value="GntR"/>
    <property type="match status" value="1"/>
</dbReference>
<comment type="caution">
    <text evidence="5">The sequence shown here is derived from an EMBL/GenBank/DDBJ whole genome shotgun (WGS) entry which is preliminary data.</text>
</comment>
<feature type="domain" description="HTH gntR-type" evidence="4">
    <location>
        <begin position="9"/>
        <end position="77"/>
    </location>
</feature>
<dbReference type="GO" id="GO:0003700">
    <property type="term" value="F:DNA-binding transcription factor activity"/>
    <property type="evidence" value="ECO:0007669"/>
    <property type="project" value="InterPro"/>
</dbReference>
<dbReference type="InterPro" id="IPR036388">
    <property type="entry name" value="WH-like_DNA-bd_sf"/>
</dbReference>
<dbReference type="PANTHER" id="PTHR44846:SF17">
    <property type="entry name" value="GNTR-FAMILY TRANSCRIPTIONAL REGULATOR"/>
    <property type="match status" value="1"/>
</dbReference>
<dbReference type="Proteomes" id="UP000622552">
    <property type="component" value="Unassembled WGS sequence"/>
</dbReference>
<evidence type="ECO:0000256" key="1">
    <source>
        <dbReference type="ARBA" id="ARBA00023015"/>
    </source>
</evidence>
<keyword evidence="6" id="KW-1185">Reference proteome</keyword>
<dbReference type="Gene3D" id="3.40.1410.10">
    <property type="entry name" value="Chorismate lyase-like"/>
    <property type="match status" value="1"/>
</dbReference>
<evidence type="ECO:0000259" key="4">
    <source>
        <dbReference type="PROSITE" id="PS50949"/>
    </source>
</evidence>
<dbReference type="InterPro" id="IPR036390">
    <property type="entry name" value="WH_DNA-bd_sf"/>
</dbReference>
<dbReference type="InterPro" id="IPR028978">
    <property type="entry name" value="Chorismate_lyase_/UTRA_dom_sf"/>
</dbReference>
<accession>A0A8J7GJL3</accession>
<dbReference type="SMART" id="SM00345">
    <property type="entry name" value="HTH_GNTR"/>
    <property type="match status" value="1"/>
</dbReference>
<dbReference type="PROSITE" id="PS50949">
    <property type="entry name" value="HTH_GNTR"/>
    <property type="match status" value="1"/>
</dbReference>
<dbReference type="CDD" id="cd07377">
    <property type="entry name" value="WHTH_GntR"/>
    <property type="match status" value="1"/>
</dbReference>
<evidence type="ECO:0000313" key="6">
    <source>
        <dbReference type="Proteomes" id="UP000622552"/>
    </source>
</evidence>
<reference evidence="5" key="1">
    <citation type="submission" date="2020-11" db="EMBL/GenBank/DDBJ databases">
        <title>Sequencing the genomes of 1000 actinobacteria strains.</title>
        <authorList>
            <person name="Klenk H.-P."/>
        </authorList>
    </citation>
    <scope>NUCLEOTIDE SEQUENCE</scope>
    <source>
        <strain evidence="5">DSM 45356</strain>
    </source>
</reference>
<dbReference type="Gene3D" id="1.10.10.10">
    <property type="entry name" value="Winged helix-like DNA-binding domain superfamily/Winged helix DNA-binding domain"/>
    <property type="match status" value="1"/>
</dbReference>
<dbReference type="RefSeq" id="WP_197004593.1">
    <property type="nucleotide sequence ID" value="NZ_BONS01000024.1"/>
</dbReference>
<dbReference type="PANTHER" id="PTHR44846">
    <property type="entry name" value="MANNOSYL-D-GLYCERATE TRANSPORT/METABOLISM SYSTEM REPRESSOR MNGR-RELATED"/>
    <property type="match status" value="1"/>
</dbReference>
<dbReference type="GO" id="GO:0003677">
    <property type="term" value="F:DNA binding"/>
    <property type="evidence" value="ECO:0007669"/>
    <property type="project" value="UniProtKB-KW"/>
</dbReference>
<dbReference type="InterPro" id="IPR000524">
    <property type="entry name" value="Tscrpt_reg_HTH_GntR"/>
</dbReference>
<dbReference type="InterPro" id="IPR011663">
    <property type="entry name" value="UTRA"/>
</dbReference>